<accession>A0A915I5L7</accession>
<protein>
    <submittedName>
        <fullName evidence="3">Aspartic peptidase DDI1-type domain-containing protein</fullName>
    </submittedName>
</protein>
<proteinExistence type="predicted"/>
<evidence type="ECO:0000256" key="1">
    <source>
        <dbReference type="SAM" id="MobiDB-lite"/>
    </source>
</evidence>
<dbReference type="WBParaSite" id="nRc.2.0.1.t09423-RA">
    <property type="protein sequence ID" value="nRc.2.0.1.t09423-RA"/>
    <property type="gene ID" value="nRc.2.0.1.g09423"/>
</dbReference>
<feature type="region of interest" description="Disordered" evidence="1">
    <location>
        <begin position="108"/>
        <end position="128"/>
    </location>
</feature>
<keyword evidence="2" id="KW-1185">Reference proteome</keyword>
<sequence length="142" mass="15870">MPSPNTFIHKYASTRAFQIPIKLGAVKAHALMDTRAQCSVLSSGLVKRAFIKQSLQLPICDVKLLLKVIASVRPQMELFLNAANDNVLEEIPEEERVSFYDDKPKGIEAEQPIRQAQPSPHQPPSRQLEVTKLAKPIFLVAQ</sequence>
<name>A0A915I5L7_ROMCU</name>
<dbReference type="AlphaFoldDB" id="A0A915I5L7"/>
<evidence type="ECO:0000313" key="2">
    <source>
        <dbReference type="Proteomes" id="UP000887565"/>
    </source>
</evidence>
<evidence type="ECO:0000313" key="3">
    <source>
        <dbReference type="WBParaSite" id="nRc.2.0.1.t09423-RA"/>
    </source>
</evidence>
<dbReference type="Proteomes" id="UP000887565">
    <property type="component" value="Unplaced"/>
</dbReference>
<reference evidence="3" key="1">
    <citation type="submission" date="2022-11" db="UniProtKB">
        <authorList>
            <consortium name="WormBaseParasite"/>
        </authorList>
    </citation>
    <scope>IDENTIFICATION</scope>
</reference>
<organism evidence="2 3">
    <name type="scientific">Romanomermis culicivorax</name>
    <name type="common">Nematode worm</name>
    <dbReference type="NCBI Taxonomy" id="13658"/>
    <lineage>
        <taxon>Eukaryota</taxon>
        <taxon>Metazoa</taxon>
        <taxon>Ecdysozoa</taxon>
        <taxon>Nematoda</taxon>
        <taxon>Enoplea</taxon>
        <taxon>Dorylaimia</taxon>
        <taxon>Mermithida</taxon>
        <taxon>Mermithoidea</taxon>
        <taxon>Mermithidae</taxon>
        <taxon>Romanomermis</taxon>
    </lineage>
</organism>